<sequence>MSSTPRRHNNEWPAASAAHRHAQCFSASRVAGAAMAASMAVRWAPLAKAQRRATCAIRTAARAQAGKPLLQPSEEGGGAQVRDRAVEVIA</sequence>
<protein>
    <submittedName>
        <fullName evidence="2">Hypothetical_protein</fullName>
    </submittedName>
</protein>
<proteinExistence type="predicted"/>
<evidence type="ECO:0000313" key="2">
    <source>
        <dbReference type="EMBL" id="CAC9456673.1"/>
    </source>
</evidence>
<organism evidence="2 3">
    <name type="scientific">Leishmania infantum</name>
    <dbReference type="NCBI Taxonomy" id="5671"/>
    <lineage>
        <taxon>Eukaryota</taxon>
        <taxon>Discoba</taxon>
        <taxon>Euglenozoa</taxon>
        <taxon>Kinetoplastea</taxon>
        <taxon>Metakinetoplastina</taxon>
        <taxon>Trypanosomatida</taxon>
        <taxon>Trypanosomatidae</taxon>
        <taxon>Leishmaniinae</taxon>
        <taxon>Leishmania</taxon>
    </lineage>
</organism>
<name>A0A6L0WNP8_LEIIN</name>
<dbReference type="Proteomes" id="UP000255414">
    <property type="component" value="Chromosome 10"/>
</dbReference>
<dbReference type="AlphaFoldDB" id="A0A6L0WNP8"/>
<dbReference type="VEuPathDB" id="TriTrypDB:LINF_100007200"/>
<reference evidence="2" key="1">
    <citation type="submission" date="2020-06" db="EMBL/GenBank/DDBJ databases">
        <authorList>
            <person name="Gonzalez-de la Fuente S."/>
            <person name="Peiro-Pastor R."/>
            <person name="Rastrojo A."/>
            <person name="Moreno J."/>
            <person name="Carrasco-Ramiro F."/>
            <person name="Requena JM."/>
            <person name="Aguado B."/>
        </authorList>
    </citation>
    <scope>NUCLEOTIDE SEQUENCE</scope>
</reference>
<accession>A0A6L0WNP8</accession>
<feature type="region of interest" description="Disordered" evidence="1">
    <location>
        <begin position="63"/>
        <end position="82"/>
    </location>
</feature>
<evidence type="ECO:0000313" key="3">
    <source>
        <dbReference type="Proteomes" id="UP000255414"/>
    </source>
</evidence>
<evidence type="ECO:0000256" key="1">
    <source>
        <dbReference type="SAM" id="MobiDB-lite"/>
    </source>
</evidence>
<dbReference type="EMBL" id="LR812943">
    <property type="protein sequence ID" value="CAC9456673.1"/>
    <property type="molecule type" value="Genomic_DNA"/>
</dbReference>
<gene>
    <name evidence="2" type="ORF">LINF_100007200</name>
</gene>